<feature type="compositionally biased region" description="Low complexity" evidence="1">
    <location>
        <begin position="146"/>
        <end position="155"/>
    </location>
</feature>
<feature type="region of interest" description="Disordered" evidence="1">
    <location>
        <begin position="146"/>
        <end position="179"/>
    </location>
</feature>
<gene>
    <name evidence="2" type="ORF">PLEPLA_LOCUS4003</name>
</gene>
<evidence type="ECO:0000313" key="2">
    <source>
        <dbReference type="EMBL" id="CAB1416212.1"/>
    </source>
</evidence>
<sequence length="179" mass="19604">MRVSHCHLMLSLGTGDFWQISVLVLWGHGTHLENPKSLTFYYASATQTTPRVPDGTGIHHISPDTGTEKINRSLLLDHSSPPPLAQSPLIKRRGLNPNYLRQHLHNLFPPSAALTQKKGPGAIRDPAGSHITRLCTAVYHHTTTTTLPDPLSSPSGIPFYSADERDCLDQPTTLSTDTT</sequence>
<feature type="compositionally biased region" description="Polar residues" evidence="1">
    <location>
        <begin position="170"/>
        <end position="179"/>
    </location>
</feature>
<reference evidence="2" key="1">
    <citation type="submission" date="2020-03" db="EMBL/GenBank/DDBJ databases">
        <authorList>
            <person name="Weist P."/>
        </authorList>
    </citation>
    <scope>NUCLEOTIDE SEQUENCE</scope>
</reference>
<protein>
    <submittedName>
        <fullName evidence="2">Uncharacterized protein</fullName>
    </submittedName>
</protein>
<proteinExistence type="predicted"/>
<name>A0A9N7TNK1_PLEPL</name>
<evidence type="ECO:0000313" key="3">
    <source>
        <dbReference type="Proteomes" id="UP001153269"/>
    </source>
</evidence>
<dbReference type="AlphaFoldDB" id="A0A9N7TNK1"/>
<comment type="caution">
    <text evidence="2">The sequence shown here is derived from an EMBL/GenBank/DDBJ whole genome shotgun (WGS) entry which is preliminary data.</text>
</comment>
<accession>A0A9N7TNK1</accession>
<organism evidence="2 3">
    <name type="scientific">Pleuronectes platessa</name>
    <name type="common">European plaice</name>
    <dbReference type="NCBI Taxonomy" id="8262"/>
    <lineage>
        <taxon>Eukaryota</taxon>
        <taxon>Metazoa</taxon>
        <taxon>Chordata</taxon>
        <taxon>Craniata</taxon>
        <taxon>Vertebrata</taxon>
        <taxon>Euteleostomi</taxon>
        <taxon>Actinopterygii</taxon>
        <taxon>Neopterygii</taxon>
        <taxon>Teleostei</taxon>
        <taxon>Neoteleostei</taxon>
        <taxon>Acanthomorphata</taxon>
        <taxon>Carangaria</taxon>
        <taxon>Pleuronectiformes</taxon>
        <taxon>Pleuronectoidei</taxon>
        <taxon>Pleuronectidae</taxon>
        <taxon>Pleuronectes</taxon>
    </lineage>
</organism>
<keyword evidence="3" id="KW-1185">Reference proteome</keyword>
<dbReference type="Proteomes" id="UP001153269">
    <property type="component" value="Unassembled WGS sequence"/>
</dbReference>
<evidence type="ECO:0000256" key="1">
    <source>
        <dbReference type="SAM" id="MobiDB-lite"/>
    </source>
</evidence>
<dbReference type="EMBL" id="CADEAL010000197">
    <property type="protein sequence ID" value="CAB1416212.1"/>
    <property type="molecule type" value="Genomic_DNA"/>
</dbReference>